<dbReference type="Proteomes" id="UP001196413">
    <property type="component" value="Unassembled WGS sequence"/>
</dbReference>
<organism evidence="1 2">
    <name type="scientific">Parelaphostrongylus tenuis</name>
    <name type="common">Meningeal worm</name>
    <dbReference type="NCBI Taxonomy" id="148309"/>
    <lineage>
        <taxon>Eukaryota</taxon>
        <taxon>Metazoa</taxon>
        <taxon>Ecdysozoa</taxon>
        <taxon>Nematoda</taxon>
        <taxon>Chromadorea</taxon>
        <taxon>Rhabditida</taxon>
        <taxon>Rhabditina</taxon>
        <taxon>Rhabditomorpha</taxon>
        <taxon>Strongyloidea</taxon>
        <taxon>Metastrongylidae</taxon>
        <taxon>Parelaphostrongylus</taxon>
    </lineage>
</organism>
<dbReference type="AlphaFoldDB" id="A0AAD5QG76"/>
<proteinExistence type="predicted"/>
<sequence length="60" mass="7072">MLATLIGHLDEYHTIVLTYNNIRKRRTAIQRLEWNGHARRIAKGHFTTNVLKQLLSFQNV</sequence>
<keyword evidence="2" id="KW-1185">Reference proteome</keyword>
<protein>
    <submittedName>
        <fullName evidence="1">Uncharacterized protein</fullName>
    </submittedName>
</protein>
<evidence type="ECO:0000313" key="1">
    <source>
        <dbReference type="EMBL" id="KAJ1349902.1"/>
    </source>
</evidence>
<accession>A0AAD5QG76</accession>
<evidence type="ECO:0000313" key="2">
    <source>
        <dbReference type="Proteomes" id="UP001196413"/>
    </source>
</evidence>
<name>A0AAD5QG76_PARTN</name>
<reference evidence="1" key="1">
    <citation type="submission" date="2021-06" db="EMBL/GenBank/DDBJ databases">
        <title>Parelaphostrongylus tenuis whole genome reference sequence.</title>
        <authorList>
            <person name="Garwood T.J."/>
            <person name="Larsen P.A."/>
            <person name="Fountain-Jones N.M."/>
            <person name="Garbe J.R."/>
            <person name="Macchietto M.G."/>
            <person name="Kania S.A."/>
            <person name="Gerhold R.W."/>
            <person name="Richards J.E."/>
            <person name="Wolf T.M."/>
        </authorList>
    </citation>
    <scope>NUCLEOTIDE SEQUENCE</scope>
    <source>
        <strain evidence="1">MNPRO001-30</strain>
        <tissue evidence="1">Meninges</tissue>
    </source>
</reference>
<comment type="caution">
    <text evidence="1">The sequence shown here is derived from an EMBL/GenBank/DDBJ whole genome shotgun (WGS) entry which is preliminary data.</text>
</comment>
<gene>
    <name evidence="1" type="ORF">KIN20_005578</name>
</gene>
<dbReference type="EMBL" id="JAHQIW010000772">
    <property type="protein sequence ID" value="KAJ1349902.1"/>
    <property type="molecule type" value="Genomic_DNA"/>
</dbReference>